<dbReference type="GO" id="GO:0008270">
    <property type="term" value="F:zinc ion binding"/>
    <property type="evidence" value="ECO:0007669"/>
    <property type="project" value="UniProtKB-UniRule"/>
</dbReference>
<feature type="domain" description="Aminopeptidase N-like N-terminal" evidence="14">
    <location>
        <begin position="13"/>
        <end position="197"/>
    </location>
</feature>
<comment type="similarity">
    <text evidence="1 11">Belongs to the peptidase M1 family.</text>
</comment>
<dbReference type="SUPFAM" id="SSF63737">
    <property type="entry name" value="Leukotriene A4 hydrolase N-terminal domain"/>
    <property type="match status" value="1"/>
</dbReference>
<dbReference type="Gene3D" id="1.10.390.10">
    <property type="entry name" value="Neutral Protease Domain 2"/>
    <property type="match status" value="1"/>
</dbReference>
<comment type="caution">
    <text evidence="15">The sequence shown here is derived from an EMBL/GenBank/DDBJ whole genome shotgun (WGS) entry which is preliminary data.</text>
</comment>
<feature type="domain" description="Peptidase M1 membrane alanine aminopeptidase" evidence="12">
    <location>
        <begin position="237"/>
        <end position="453"/>
    </location>
</feature>
<dbReference type="GO" id="GO:0005737">
    <property type="term" value="C:cytoplasm"/>
    <property type="evidence" value="ECO:0007669"/>
    <property type="project" value="TreeGrafter"/>
</dbReference>
<dbReference type="Gene3D" id="2.60.40.1910">
    <property type="match status" value="1"/>
</dbReference>
<proteinExistence type="inferred from homology"/>
<dbReference type="EMBL" id="AOGT01000452">
    <property type="protein sequence ID" value="EMG49910.1"/>
    <property type="molecule type" value="Genomic_DNA"/>
</dbReference>
<evidence type="ECO:0000313" key="15">
    <source>
        <dbReference type="EMBL" id="EMG49910.1"/>
    </source>
</evidence>
<evidence type="ECO:0000256" key="1">
    <source>
        <dbReference type="ARBA" id="ARBA00010136"/>
    </source>
</evidence>
<dbReference type="InterPro" id="IPR024571">
    <property type="entry name" value="ERAP1-like_C_dom"/>
</dbReference>
<feature type="domain" description="ERAP1-like C-terminal" evidence="13">
    <location>
        <begin position="525"/>
        <end position="836"/>
    </location>
</feature>
<name>M3K3Q5_CANMX</name>
<evidence type="ECO:0000259" key="14">
    <source>
        <dbReference type="Pfam" id="PF17900"/>
    </source>
</evidence>
<accession>M3K3Q5</accession>
<evidence type="ECO:0000256" key="4">
    <source>
        <dbReference type="ARBA" id="ARBA00022723"/>
    </source>
</evidence>
<feature type="binding site" evidence="9">
    <location>
        <position position="312"/>
    </location>
    <ligand>
        <name>Zn(2+)</name>
        <dbReference type="ChEBI" id="CHEBI:29105"/>
        <note>catalytic</note>
    </ligand>
</feature>
<comment type="cofactor">
    <cofactor evidence="9 11">
        <name>Zn(2+)</name>
        <dbReference type="ChEBI" id="CHEBI:29105"/>
    </cofactor>
    <text evidence="9 11">Binds 1 zinc ion per subunit.</text>
</comment>
<evidence type="ECO:0000256" key="10">
    <source>
        <dbReference type="PIRSR" id="PIRSR634016-4"/>
    </source>
</evidence>
<keyword evidence="4 9" id="KW-0479">Metal-binding</keyword>
<keyword evidence="3 11" id="KW-0645">Protease</keyword>
<feature type="binding site" evidence="9">
    <location>
        <position position="331"/>
    </location>
    <ligand>
        <name>Zn(2+)</name>
        <dbReference type="ChEBI" id="CHEBI:29105"/>
        <note>catalytic</note>
    </ligand>
</feature>
<feature type="site" description="Transition state stabilizer" evidence="10">
    <location>
        <position position="394"/>
    </location>
</feature>
<evidence type="ECO:0000256" key="11">
    <source>
        <dbReference type="RuleBase" id="RU364040"/>
    </source>
</evidence>
<feature type="active site" description="Proton acceptor" evidence="8">
    <location>
        <position position="309"/>
    </location>
</feature>
<dbReference type="InterPro" id="IPR050344">
    <property type="entry name" value="Peptidase_M1_aminopeptidases"/>
</dbReference>
<dbReference type="GO" id="GO:0070006">
    <property type="term" value="F:metalloaminopeptidase activity"/>
    <property type="evidence" value="ECO:0007669"/>
    <property type="project" value="TreeGrafter"/>
</dbReference>
<dbReference type="STRING" id="1245528.M3K3Q5"/>
<dbReference type="HOGENOM" id="CLU_003705_0_1_1"/>
<evidence type="ECO:0000256" key="9">
    <source>
        <dbReference type="PIRSR" id="PIRSR634016-3"/>
    </source>
</evidence>
<dbReference type="FunFam" id="1.10.390.10:FF:000001">
    <property type="entry name" value="Aminopeptidase"/>
    <property type="match status" value="1"/>
</dbReference>
<dbReference type="Gene3D" id="2.60.40.1730">
    <property type="entry name" value="tricorn interacting facor f3 domain"/>
    <property type="match status" value="1"/>
</dbReference>
<dbReference type="OrthoDB" id="10031169at2759"/>
<dbReference type="OMA" id="WNVWSQF"/>
<dbReference type="GO" id="GO:0042277">
    <property type="term" value="F:peptide binding"/>
    <property type="evidence" value="ECO:0007669"/>
    <property type="project" value="TreeGrafter"/>
</dbReference>
<organism evidence="15 16">
    <name type="scientific">Candida maltosa (strain Xu316)</name>
    <name type="common">Yeast</name>
    <dbReference type="NCBI Taxonomy" id="1245528"/>
    <lineage>
        <taxon>Eukaryota</taxon>
        <taxon>Fungi</taxon>
        <taxon>Dikarya</taxon>
        <taxon>Ascomycota</taxon>
        <taxon>Saccharomycotina</taxon>
        <taxon>Pichiomycetes</taxon>
        <taxon>Debaryomycetaceae</taxon>
        <taxon>Candida/Lodderomyces clade</taxon>
        <taxon>Candida</taxon>
    </lineage>
</organism>
<evidence type="ECO:0000256" key="6">
    <source>
        <dbReference type="ARBA" id="ARBA00022833"/>
    </source>
</evidence>
<sequence>MSPYYEALPTNLKPVHYALSIFDIEIPTNTFKGTVVIDLEVAEPTDEIHLHYRDLTIDEVTVSSNNSSVVVESITENKQKEFFVVKLGQQLTSGGAVVAKINYRGVIQTNMAGFYRSDYTEGGESKVMLSTQFEATDARRAFPCLDEPLLKATFTVDVTAESKYTFLSNYPVALSTDVGNGLTKVEFETTAKMSTYLLAWVLGEFKYLESYTDDKYIDGKPLPVRIYAADVQDGVFASQVAPKFIDYFSRIFEIKYPFPKMDLAAIESFSHNAMENVGCCVFRPSALLFSEAESDPSYKKNVAYVVSHELAHQHFGDLVTMTWWDDLWLNEGFATFVGYLGVEHLFPEWDVFSTFVSDSMQKALDLDGLRNSHPIRVPVYDALDIDQLFDTISYLKGSSVISMLSQYLGAELFLKGVARYLKKHEYGNATSIDLWTSISEVSGKPIDKWMDSWITKIGFPIVDVKLDGNKLVLKQSRFLNGGDATAEENQSRWWIPLNIGNDDIKVDSFEEESLTIENFPLANSFFKLNKDTAGFYRVNYSDEILQKNILDHFDRLSTRDIVGLLADSSAIAIAGHNTTESFLNLVRNVVSKIGDDYVVWLELGKRLNNFANVFTSDKVTQFIRSIYEKKSAEFINVELKDDDDFLKVKLRSEILSQAGGFEIESVHQYAVKLFESGNVPPSLRLFVYKTIASSPKFTEDQFQTILNQVVAPSSLDSREIALTALGSVSNTAFAERLYDLLTKPDVIPIMDSHFLGEPLSRNKITKDSFLQFFLDNYDDKFYKSMSTNMVVLDRFIKLTLLNYRGEDKYRQIDEFFKARDIHGFERSLHQSLDNIKINTNWFVRDAASVEQYL</sequence>
<keyword evidence="6 9" id="KW-0862">Zinc</keyword>
<dbReference type="eggNOG" id="KOG1046">
    <property type="taxonomic scope" value="Eukaryota"/>
</dbReference>
<keyword evidence="5 11" id="KW-0378">Hydrolase</keyword>
<evidence type="ECO:0000256" key="8">
    <source>
        <dbReference type="PIRSR" id="PIRSR634016-1"/>
    </source>
</evidence>
<protein>
    <recommendedName>
        <fullName evidence="11">Aminopeptidase</fullName>
        <ecNumber evidence="11">3.4.11.-</ecNumber>
    </recommendedName>
</protein>
<evidence type="ECO:0000259" key="12">
    <source>
        <dbReference type="Pfam" id="PF01433"/>
    </source>
</evidence>
<evidence type="ECO:0000256" key="2">
    <source>
        <dbReference type="ARBA" id="ARBA00022438"/>
    </source>
</evidence>
<evidence type="ECO:0000259" key="13">
    <source>
        <dbReference type="Pfam" id="PF11838"/>
    </source>
</evidence>
<evidence type="ECO:0000313" key="16">
    <source>
        <dbReference type="Proteomes" id="UP000011777"/>
    </source>
</evidence>
<keyword evidence="7 11" id="KW-0482">Metalloprotease</keyword>
<dbReference type="FunFam" id="2.60.40.1730:FF:000002">
    <property type="entry name" value="Aminopeptidase"/>
    <property type="match status" value="1"/>
</dbReference>
<dbReference type="SUPFAM" id="SSF55486">
    <property type="entry name" value="Metalloproteases ('zincins'), catalytic domain"/>
    <property type="match status" value="1"/>
</dbReference>
<evidence type="ECO:0000256" key="5">
    <source>
        <dbReference type="ARBA" id="ARBA00022801"/>
    </source>
</evidence>
<dbReference type="Pfam" id="PF01433">
    <property type="entry name" value="Peptidase_M1"/>
    <property type="match status" value="1"/>
</dbReference>
<dbReference type="Pfam" id="PF17900">
    <property type="entry name" value="Peptidase_M1_N"/>
    <property type="match status" value="1"/>
</dbReference>
<reference evidence="15 16" key="1">
    <citation type="submission" date="2013-02" db="EMBL/GenBank/DDBJ databases">
        <title>Genome sequence of Candida maltosa Xu316, a potential industrial strain for xylitol and ethanol production.</title>
        <authorList>
            <person name="Yu J."/>
            <person name="Wang Q."/>
            <person name="Geng X."/>
            <person name="Bao W."/>
            <person name="He P."/>
            <person name="Cai J."/>
        </authorList>
    </citation>
    <scope>NUCLEOTIDE SEQUENCE [LARGE SCALE GENOMIC DNA]</scope>
    <source>
        <strain evidence="16">Xu316</strain>
    </source>
</reference>
<dbReference type="InterPro" id="IPR027268">
    <property type="entry name" value="Peptidase_M4/M1_CTD_sf"/>
</dbReference>
<evidence type="ECO:0000256" key="3">
    <source>
        <dbReference type="ARBA" id="ARBA00022670"/>
    </source>
</evidence>
<dbReference type="PANTHER" id="PTHR11533">
    <property type="entry name" value="PROTEASE M1 ZINC METALLOPROTEASE"/>
    <property type="match status" value="1"/>
</dbReference>
<dbReference type="Pfam" id="PF11838">
    <property type="entry name" value="ERAP1_C"/>
    <property type="match status" value="1"/>
</dbReference>
<keyword evidence="2 11" id="KW-0031">Aminopeptidase</keyword>
<dbReference type="Proteomes" id="UP000011777">
    <property type="component" value="Unassembled WGS sequence"/>
</dbReference>
<dbReference type="PANTHER" id="PTHR11533:SF171">
    <property type="entry name" value="AMINOPEPTIDASE"/>
    <property type="match status" value="1"/>
</dbReference>
<dbReference type="GO" id="GO:0016020">
    <property type="term" value="C:membrane"/>
    <property type="evidence" value="ECO:0007669"/>
    <property type="project" value="TreeGrafter"/>
</dbReference>
<dbReference type="Gene3D" id="1.25.50.20">
    <property type="match status" value="1"/>
</dbReference>
<dbReference type="MEROPS" id="M01.A25"/>
<dbReference type="EC" id="3.4.11.-" evidence="11"/>
<dbReference type="CDD" id="cd09601">
    <property type="entry name" value="M1_APN-Q_like"/>
    <property type="match status" value="1"/>
</dbReference>
<evidence type="ECO:0000256" key="7">
    <source>
        <dbReference type="ARBA" id="ARBA00023049"/>
    </source>
</evidence>
<dbReference type="GO" id="GO:0043171">
    <property type="term" value="P:peptide catabolic process"/>
    <property type="evidence" value="ECO:0007669"/>
    <property type="project" value="TreeGrafter"/>
</dbReference>
<keyword evidence="16" id="KW-1185">Reference proteome</keyword>
<dbReference type="GO" id="GO:0006508">
    <property type="term" value="P:proteolysis"/>
    <property type="evidence" value="ECO:0007669"/>
    <property type="project" value="UniProtKB-KW"/>
</dbReference>
<dbReference type="InterPro" id="IPR045357">
    <property type="entry name" value="Aminopeptidase_N-like_N"/>
</dbReference>
<dbReference type="InterPro" id="IPR034016">
    <property type="entry name" value="M1_APN-typ"/>
</dbReference>
<dbReference type="AlphaFoldDB" id="M3K3Q5"/>
<dbReference type="InterPro" id="IPR001930">
    <property type="entry name" value="Peptidase_M1"/>
</dbReference>
<feature type="binding site" evidence="9">
    <location>
        <position position="308"/>
    </location>
    <ligand>
        <name>Zn(2+)</name>
        <dbReference type="ChEBI" id="CHEBI:29105"/>
        <note>catalytic</note>
    </ligand>
</feature>
<dbReference type="InterPro" id="IPR014782">
    <property type="entry name" value="Peptidase_M1_dom"/>
</dbReference>
<dbReference type="InterPro" id="IPR042097">
    <property type="entry name" value="Aminopeptidase_N-like_N_sf"/>
</dbReference>
<dbReference type="PRINTS" id="PR00756">
    <property type="entry name" value="ALADIPTASE"/>
</dbReference>
<gene>
    <name evidence="15" type="ORF">G210_5169</name>
</gene>